<dbReference type="NCBIfam" id="TIGR02937">
    <property type="entry name" value="sigma70-ECF"/>
    <property type="match status" value="1"/>
</dbReference>
<dbReference type="SUPFAM" id="SSF88659">
    <property type="entry name" value="Sigma3 and sigma4 domains of RNA polymerase sigma factors"/>
    <property type="match status" value="1"/>
</dbReference>
<dbReference type="InterPro" id="IPR036388">
    <property type="entry name" value="WH-like_DNA-bd_sf"/>
</dbReference>
<dbReference type="GO" id="GO:0006352">
    <property type="term" value="P:DNA-templated transcription initiation"/>
    <property type="evidence" value="ECO:0007669"/>
    <property type="project" value="InterPro"/>
</dbReference>
<dbReference type="CDD" id="cd06171">
    <property type="entry name" value="Sigma70_r4"/>
    <property type="match status" value="1"/>
</dbReference>
<evidence type="ECO:0000256" key="5">
    <source>
        <dbReference type="ARBA" id="ARBA00023163"/>
    </source>
</evidence>
<dbReference type="InterPro" id="IPR013325">
    <property type="entry name" value="RNA_pol_sigma_r2"/>
</dbReference>
<dbReference type="GO" id="GO:0016987">
    <property type="term" value="F:sigma factor activity"/>
    <property type="evidence" value="ECO:0007669"/>
    <property type="project" value="UniProtKB-KW"/>
</dbReference>
<gene>
    <name evidence="8" type="ORF">UFOPK3564_00346</name>
</gene>
<sequence>MRSDEHLLRDLGTRRAESAARALYRGYQRELFGFVAHRLGDRALAEEVVQDVFTRVWRSAASYDESRATVRTWIYGITRNAIVDAERRRGRRPPAARYAQDDDQGGIDEPIERTLLRWQVGDALARLTPEHREVLRLGHLGGLSVAEIAEALGVAPGTVKSRTYYAMKNLRLVLEEMEITS</sequence>
<keyword evidence="5" id="KW-0804">Transcription</keyword>
<dbReference type="Gene3D" id="1.10.10.10">
    <property type="entry name" value="Winged helix-like DNA-binding domain superfamily/Winged helix DNA-binding domain"/>
    <property type="match status" value="1"/>
</dbReference>
<dbReference type="InterPro" id="IPR013324">
    <property type="entry name" value="RNA_pol_sigma_r3/r4-like"/>
</dbReference>
<dbReference type="AlphaFoldDB" id="A0A6J7FS52"/>
<dbReference type="Pfam" id="PF08281">
    <property type="entry name" value="Sigma70_r4_2"/>
    <property type="match status" value="1"/>
</dbReference>
<evidence type="ECO:0000256" key="3">
    <source>
        <dbReference type="ARBA" id="ARBA00023082"/>
    </source>
</evidence>
<evidence type="ECO:0000259" key="7">
    <source>
        <dbReference type="Pfam" id="PF08281"/>
    </source>
</evidence>
<evidence type="ECO:0000313" key="8">
    <source>
        <dbReference type="EMBL" id="CAB4896828.1"/>
    </source>
</evidence>
<dbReference type="InterPro" id="IPR014284">
    <property type="entry name" value="RNA_pol_sigma-70_dom"/>
</dbReference>
<dbReference type="InterPro" id="IPR013249">
    <property type="entry name" value="RNA_pol_sigma70_r4_t2"/>
</dbReference>
<keyword evidence="3" id="KW-0731">Sigma factor</keyword>
<dbReference type="SUPFAM" id="SSF88946">
    <property type="entry name" value="Sigma2 domain of RNA polymerase sigma factors"/>
    <property type="match status" value="1"/>
</dbReference>
<name>A0A6J7FS52_9ZZZZ</name>
<feature type="domain" description="RNA polymerase sigma-70 region 2" evidence="6">
    <location>
        <begin position="23"/>
        <end position="92"/>
    </location>
</feature>
<evidence type="ECO:0000259" key="6">
    <source>
        <dbReference type="Pfam" id="PF04542"/>
    </source>
</evidence>
<comment type="similarity">
    <text evidence="1">Belongs to the sigma-70 factor family. ECF subfamily.</text>
</comment>
<dbReference type="InterPro" id="IPR007627">
    <property type="entry name" value="RNA_pol_sigma70_r2"/>
</dbReference>
<evidence type="ECO:0000256" key="4">
    <source>
        <dbReference type="ARBA" id="ARBA00023125"/>
    </source>
</evidence>
<accession>A0A6J7FS52</accession>
<dbReference type="EMBL" id="CAFBMK010000011">
    <property type="protein sequence ID" value="CAB4896828.1"/>
    <property type="molecule type" value="Genomic_DNA"/>
</dbReference>
<keyword evidence="2" id="KW-0805">Transcription regulation</keyword>
<feature type="domain" description="RNA polymerase sigma factor 70 region 4 type 2" evidence="7">
    <location>
        <begin position="119"/>
        <end position="170"/>
    </location>
</feature>
<proteinExistence type="inferred from homology"/>
<evidence type="ECO:0000256" key="2">
    <source>
        <dbReference type="ARBA" id="ARBA00023015"/>
    </source>
</evidence>
<dbReference type="PANTHER" id="PTHR43133">
    <property type="entry name" value="RNA POLYMERASE ECF-TYPE SIGMA FACTO"/>
    <property type="match status" value="1"/>
</dbReference>
<keyword evidence="4" id="KW-0238">DNA-binding</keyword>
<dbReference type="Pfam" id="PF04542">
    <property type="entry name" value="Sigma70_r2"/>
    <property type="match status" value="1"/>
</dbReference>
<evidence type="ECO:0000256" key="1">
    <source>
        <dbReference type="ARBA" id="ARBA00010641"/>
    </source>
</evidence>
<dbReference type="Gene3D" id="1.10.1740.10">
    <property type="match status" value="1"/>
</dbReference>
<reference evidence="8" key="1">
    <citation type="submission" date="2020-05" db="EMBL/GenBank/DDBJ databases">
        <authorList>
            <person name="Chiriac C."/>
            <person name="Salcher M."/>
            <person name="Ghai R."/>
            <person name="Kavagutti S V."/>
        </authorList>
    </citation>
    <scope>NUCLEOTIDE SEQUENCE</scope>
</reference>
<dbReference type="GO" id="GO:0003677">
    <property type="term" value="F:DNA binding"/>
    <property type="evidence" value="ECO:0007669"/>
    <property type="project" value="UniProtKB-KW"/>
</dbReference>
<dbReference type="PANTHER" id="PTHR43133:SF52">
    <property type="entry name" value="ECF RNA POLYMERASE SIGMA FACTOR SIGL"/>
    <property type="match status" value="1"/>
</dbReference>
<organism evidence="8">
    <name type="scientific">freshwater metagenome</name>
    <dbReference type="NCBI Taxonomy" id="449393"/>
    <lineage>
        <taxon>unclassified sequences</taxon>
        <taxon>metagenomes</taxon>
        <taxon>ecological metagenomes</taxon>
    </lineage>
</organism>
<dbReference type="InterPro" id="IPR039425">
    <property type="entry name" value="RNA_pol_sigma-70-like"/>
</dbReference>
<protein>
    <submittedName>
        <fullName evidence="8">Unannotated protein</fullName>
    </submittedName>
</protein>